<evidence type="ECO:0000313" key="3">
    <source>
        <dbReference type="Proteomes" id="UP000199592"/>
    </source>
</evidence>
<gene>
    <name evidence="2" type="ORF">SAMN04487892_2338</name>
</gene>
<protein>
    <submittedName>
        <fullName evidence="2">Uncharacterized protein</fullName>
    </submittedName>
</protein>
<feature type="coiled-coil region" evidence="1">
    <location>
        <begin position="270"/>
        <end position="297"/>
    </location>
</feature>
<evidence type="ECO:0000313" key="2">
    <source>
        <dbReference type="EMBL" id="SDW81605.1"/>
    </source>
</evidence>
<dbReference type="OrthoDB" id="9777694at2"/>
<sequence length="373" mass="43266">MKTKTISRKELYELVWSKPLTTLANEFSYSDNGLRKICIKHNIPLPKAGYWSKVKYNKKVAKLPLPKLKGEVVPIELSIREEDEDNGIHSNSIRAIVRKEIEQDRKLNFTIPDKLSNPHVLIRKTKMDLKNKKPREWCNGQGLLIPSQGVLNISVSKKSLSRALKIMDRLVKLLEKRGHKIEVGSTTKVIIDGESVKIRLKEMVKRVVVKENKWGHTELIPSGILSIRADAQWFSEQMWKESSDKPLEGQLLKILISLETRAMESKARTLEFEERNRIRKEERLKEMEAEKRKVDEQDKTIELFQIASRWKKAMDLRESIEAVKNQAVKSDSMTKENLDWIQWATNKANWMDPIVNIEDEILGSYGGDLEFLK</sequence>
<name>A0A1H2WM14_9FLAO</name>
<dbReference type="RefSeq" id="WP_090293218.1">
    <property type="nucleotide sequence ID" value="NZ_FNKI01000001.1"/>
</dbReference>
<dbReference type="AlphaFoldDB" id="A0A1H2WM14"/>
<dbReference type="Proteomes" id="UP000199592">
    <property type="component" value="Unassembled WGS sequence"/>
</dbReference>
<accession>A0A1H2WM14</accession>
<reference evidence="3" key="1">
    <citation type="submission" date="2016-10" db="EMBL/GenBank/DDBJ databases">
        <authorList>
            <person name="Varghese N."/>
            <person name="Submissions S."/>
        </authorList>
    </citation>
    <scope>NUCLEOTIDE SEQUENCE [LARGE SCALE GENOMIC DNA]</scope>
    <source>
        <strain evidence="3">DSM 25030</strain>
    </source>
</reference>
<keyword evidence="3" id="KW-1185">Reference proteome</keyword>
<organism evidence="2 3">
    <name type="scientific">Flagellimonas zhangzhouensis</name>
    <dbReference type="NCBI Taxonomy" id="1073328"/>
    <lineage>
        <taxon>Bacteria</taxon>
        <taxon>Pseudomonadati</taxon>
        <taxon>Bacteroidota</taxon>
        <taxon>Flavobacteriia</taxon>
        <taxon>Flavobacteriales</taxon>
        <taxon>Flavobacteriaceae</taxon>
        <taxon>Flagellimonas</taxon>
    </lineage>
</organism>
<keyword evidence="1" id="KW-0175">Coiled coil</keyword>
<proteinExistence type="predicted"/>
<dbReference type="EMBL" id="FNMY01000003">
    <property type="protein sequence ID" value="SDW81605.1"/>
    <property type="molecule type" value="Genomic_DNA"/>
</dbReference>
<evidence type="ECO:0000256" key="1">
    <source>
        <dbReference type="SAM" id="Coils"/>
    </source>
</evidence>